<sequence length="425" mass="48339">MLQWLSNLKKILFCRISNANDLSNLPNWRIGLSCAAGWSWGWSLVAGIGMTQKFGILPFLMWLTGNILAVPLMGLIYTYFPSSKKFPKWTIFWLWLFLFSYFCIMINMKALLCGFGGGDDVLSFALLPAPWSSVAVISIALLTIWYIWIGGLRFSVITDLYQYLIQIGCAITLAVVGFFLVNGQIQVQWITESSQSFTSLEWGYFSLFGVLFGAIADGQMWQRFESIEDKNVVSVALWSGLFFSVYMFFVFVTTLFYLSTSIIMGIIFLIAMLALCTSSIDSYIASYEYILKKVNINYHIAFIFTILIVCTWPLTAKFGIFKIWSFMAEYRMYFIGFFVLCSILISFAPTKTNENIVVRLLISSILAALSVIVFHASHKNLMFANIDLYAGMFVATIIFLVLSIKTKLLSKKLIQFCENKKLLLK</sequence>
<keyword evidence="1" id="KW-0812">Transmembrane</keyword>
<feature type="transmembrane region" description="Helical" evidence="1">
    <location>
        <begin position="262"/>
        <end position="284"/>
    </location>
</feature>
<keyword evidence="1" id="KW-0472">Membrane</keyword>
<gene>
    <name evidence="2" type="ORF">A2531_06010</name>
</gene>
<feature type="transmembrane region" description="Helical" evidence="1">
    <location>
        <begin position="232"/>
        <end position="256"/>
    </location>
</feature>
<protein>
    <submittedName>
        <fullName evidence="2">Uncharacterized protein</fullName>
    </submittedName>
</protein>
<feature type="transmembrane region" description="Helical" evidence="1">
    <location>
        <begin position="160"/>
        <end position="182"/>
    </location>
</feature>
<feature type="transmembrane region" description="Helical" evidence="1">
    <location>
        <begin position="202"/>
        <end position="220"/>
    </location>
</feature>
<feature type="transmembrane region" description="Helical" evidence="1">
    <location>
        <begin position="356"/>
        <end position="376"/>
    </location>
</feature>
<organism evidence="2 3">
    <name type="scientific">Candidatus Falkowbacteria bacterium RIFOXYD2_FULL_34_120</name>
    <dbReference type="NCBI Taxonomy" id="1798007"/>
    <lineage>
        <taxon>Bacteria</taxon>
        <taxon>Candidatus Falkowiibacteriota</taxon>
    </lineage>
</organism>
<accession>A0A1F5TRW2</accession>
<feature type="transmembrane region" description="Helical" evidence="1">
    <location>
        <begin position="129"/>
        <end position="148"/>
    </location>
</feature>
<evidence type="ECO:0000313" key="2">
    <source>
        <dbReference type="EMBL" id="OGF41692.1"/>
    </source>
</evidence>
<feature type="transmembrane region" description="Helical" evidence="1">
    <location>
        <begin position="56"/>
        <end position="80"/>
    </location>
</feature>
<dbReference type="Proteomes" id="UP000177579">
    <property type="component" value="Unassembled WGS sequence"/>
</dbReference>
<proteinExistence type="predicted"/>
<feature type="transmembrane region" description="Helical" evidence="1">
    <location>
        <begin position="330"/>
        <end position="349"/>
    </location>
</feature>
<dbReference type="InterPro" id="IPR038377">
    <property type="entry name" value="Na/Glc_symporter_sf"/>
</dbReference>
<feature type="transmembrane region" description="Helical" evidence="1">
    <location>
        <begin position="382"/>
        <end position="402"/>
    </location>
</feature>
<keyword evidence="1" id="KW-1133">Transmembrane helix</keyword>
<feature type="transmembrane region" description="Helical" evidence="1">
    <location>
        <begin position="92"/>
        <end position="117"/>
    </location>
</feature>
<dbReference type="Gene3D" id="1.20.1730.10">
    <property type="entry name" value="Sodium/glucose cotransporter"/>
    <property type="match status" value="1"/>
</dbReference>
<evidence type="ECO:0000256" key="1">
    <source>
        <dbReference type="SAM" id="Phobius"/>
    </source>
</evidence>
<comment type="caution">
    <text evidence="2">The sequence shown here is derived from an EMBL/GenBank/DDBJ whole genome shotgun (WGS) entry which is preliminary data.</text>
</comment>
<name>A0A1F5TRW2_9BACT</name>
<dbReference type="AlphaFoldDB" id="A0A1F5TRW2"/>
<dbReference type="EMBL" id="MFGO01000006">
    <property type="protein sequence ID" value="OGF41692.1"/>
    <property type="molecule type" value="Genomic_DNA"/>
</dbReference>
<reference evidence="2 3" key="1">
    <citation type="journal article" date="2016" name="Nat. Commun.">
        <title>Thousands of microbial genomes shed light on interconnected biogeochemical processes in an aquifer system.</title>
        <authorList>
            <person name="Anantharaman K."/>
            <person name="Brown C.T."/>
            <person name="Hug L.A."/>
            <person name="Sharon I."/>
            <person name="Castelle C.J."/>
            <person name="Probst A.J."/>
            <person name="Thomas B.C."/>
            <person name="Singh A."/>
            <person name="Wilkins M.J."/>
            <person name="Karaoz U."/>
            <person name="Brodie E.L."/>
            <person name="Williams K.H."/>
            <person name="Hubbard S.S."/>
            <person name="Banfield J.F."/>
        </authorList>
    </citation>
    <scope>NUCLEOTIDE SEQUENCE [LARGE SCALE GENOMIC DNA]</scope>
</reference>
<evidence type="ECO:0000313" key="3">
    <source>
        <dbReference type="Proteomes" id="UP000177579"/>
    </source>
</evidence>
<feature type="transmembrane region" description="Helical" evidence="1">
    <location>
        <begin position="296"/>
        <end position="315"/>
    </location>
</feature>